<dbReference type="AlphaFoldDB" id="A0A506ULC5"/>
<feature type="compositionally biased region" description="Pro residues" evidence="1">
    <location>
        <begin position="119"/>
        <end position="135"/>
    </location>
</feature>
<evidence type="ECO:0000313" key="4">
    <source>
        <dbReference type="Proteomes" id="UP000315037"/>
    </source>
</evidence>
<gene>
    <name evidence="3" type="ORF">E3202_06330</name>
</gene>
<keyword evidence="4" id="KW-1185">Reference proteome</keyword>
<protein>
    <submittedName>
        <fullName evidence="3">Uncharacterized protein</fullName>
    </submittedName>
</protein>
<accession>A0A506ULC5</accession>
<comment type="caution">
    <text evidence="3">The sequence shown here is derived from an EMBL/GenBank/DDBJ whole genome shotgun (WGS) entry which is preliminary data.</text>
</comment>
<feature type="region of interest" description="Disordered" evidence="1">
    <location>
        <begin position="194"/>
        <end position="254"/>
    </location>
</feature>
<keyword evidence="2" id="KW-1133">Transmembrane helix</keyword>
<dbReference type="Gene3D" id="1.25.40.10">
    <property type="entry name" value="Tetratricopeptide repeat domain"/>
    <property type="match status" value="1"/>
</dbReference>
<evidence type="ECO:0000256" key="1">
    <source>
        <dbReference type="SAM" id="MobiDB-lite"/>
    </source>
</evidence>
<dbReference type="RefSeq" id="WP_165600797.1">
    <property type="nucleotide sequence ID" value="NZ_SORZ01000002.1"/>
</dbReference>
<feature type="transmembrane region" description="Helical" evidence="2">
    <location>
        <begin position="160"/>
        <end position="184"/>
    </location>
</feature>
<sequence length="379" mass="40160">MTMTDEDELWGAVAGPHKYGVTLRLPGHADAAMRLKAVSLRAPGTGFLETARGPCAIRADGGDLLVHIPMDIAEQFDPDTPYLLEIPELGLTGSVESWPAPAATGPTLEELMQGLNAPTPAPKPPTPPSPTPETPAPAAAATAIPVMGSFHLPDRNRRRAIFWALAGALLLFFVLPLLLGWLFWGRIFHHDPTPTTPSAKGNPGMLAGLDGGLHAPPKTAVPATTAVHPLTEPTTASTPEKTPEKKPATPVRNGDLGLLSVPEVIRQAPDTAAIRQEGDRRLTNGHPDDGVLLLEAAAKRGDSTAQLDLAHLYDPTRFKEGSPLPAPDMRESADYYRQAVKNGAQAAPADRAALQDYLKKLIASGDNPAASGTLKDYWP</sequence>
<feature type="region of interest" description="Disordered" evidence="1">
    <location>
        <begin position="113"/>
        <end position="138"/>
    </location>
</feature>
<dbReference type="Proteomes" id="UP000315037">
    <property type="component" value="Unassembled WGS sequence"/>
</dbReference>
<organism evidence="3 4">
    <name type="scientific">Oecophyllibacter saccharovorans</name>
    <dbReference type="NCBI Taxonomy" id="2558360"/>
    <lineage>
        <taxon>Bacteria</taxon>
        <taxon>Pseudomonadati</taxon>
        <taxon>Pseudomonadota</taxon>
        <taxon>Alphaproteobacteria</taxon>
        <taxon>Acetobacterales</taxon>
        <taxon>Acetobacteraceae</taxon>
        <taxon>Oecophyllibacter</taxon>
    </lineage>
</organism>
<dbReference type="EMBL" id="SORZ01000002">
    <property type="protein sequence ID" value="TPW34139.1"/>
    <property type="molecule type" value="Genomic_DNA"/>
</dbReference>
<keyword evidence="2" id="KW-0472">Membrane</keyword>
<keyword evidence="2" id="KW-0812">Transmembrane</keyword>
<evidence type="ECO:0000313" key="3">
    <source>
        <dbReference type="EMBL" id="TPW34139.1"/>
    </source>
</evidence>
<reference evidence="3 4" key="1">
    <citation type="submission" date="2019-03" db="EMBL/GenBank/DDBJ databases">
        <title>The complete genome sequence of Neokomagataea sp. Jb2 NBRC113641.</title>
        <authorList>
            <person name="Chua K.-O."/>
            <person name="Chan K.-G."/>
            <person name="See-Too W.-S."/>
        </authorList>
    </citation>
    <scope>NUCLEOTIDE SEQUENCE [LARGE SCALE GENOMIC DNA]</scope>
    <source>
        <strain evidence="3 4">Jb2</strain>
    </source>
</reference>
<evidence type="ECO:0000256" key="2">
    <source>
        <dbReference type="SAM" id="Phobius"/>
    </source>
</evidence>
<dbReference type="InterPro" id="IPR011990">
    <property type="entry name" value="TPR-like_helical_dom_sf"/>
</dbReference>
<feature type="compositionally biased region" description="Low complexity" evidence="1">
    <location>
        <begin position="214"/>
        <end position="240"/>
    </location>
</feature>
<proteinExistence type="predicted"/>
<name>A0A506ULC5_9PROT</name>